<dbReference type="STRING" id="981085.W9QGP8"/>
<dbReference type="GO" id="GO:0034511">
    <property type="term" value="F:U3 snoRNA binding"/>
    <property type="evidence" value="ECO:0007669"/>
    <property type="project" value="InterPro"/>
</dbReference>
<proteinExistence type="inferred from homology"/>
<feature type="compositionally biased region" description="Basic and acidic residues" evidence="4">
    <location>
        <begin position="94"/>
        <end position="106"/>
    </location>
</feature>
<feature type="compositionally biased region" description="Polar residues" evidence="4">
    <location>
        <begin position="83"/>
        <end position="92"/>
    </location>
</feature>
<dbReference type="AlphaFoldDB" id="W9QGP8"/>
<feature type="domain" description="UTP25 NTP hydrolase-like" evidence="6">
    <location>
        <begin position="273"/>
        <end position="560"/>
    </location>
</feature>
<evidence type="ECO:0000259" key="6">
    <source>
        <dbReference type="Pfam" id="PF22916"/>
    </source>
</evidence>
<dbReference type="PANTHER" id="PTHR12933">
    <property type="entry name" value="ORF PROTEIN-RELATED"/>
    <property type="match status" value="1"/>
</dbReference>
<evidence type="ECO:0000313" key="7">
    <source>
        <dbReference type="EMBL" id="EXB36966.1"/>
    </source>
</evidence>
<dbReference type="GO" id="GO:0032040">
    <property type="term" value="C:small-subunit processome"/>
    <property type="evidence" value="ECO:0007669"/>
    <property type="project" value="TreeGrafter"/>
</dbReference>
<evidence type="ECO:0000313" key="8">
    <source>
        <dbReference type="Proteomes" id="UP000030645"/>
    </source>
</evidence>
<evidence type="ECO:0000259" key="5">
    <source>
        <dbReference type="Pfam" id="PF06862"/>
    </source>
</evidence>
<evidence type="ECO:0000256" key="3">
    <source>
        <dbReference type="ARBA" id="ARBA00023242"/>
    </source>
</evidence>
<dbReference type="Pfam" id="PF22916">
    <property type="entry name" value="UTP25_NTPase-like"/>
    <property type="match status" value="1"/>
</dbReference>
<dbReference type="GO" id="GO:0019843">
    <property type="term" value="F:rRNA binding"/>
    <property type="evidence" value="ECO:0007669"/>
    <property type="project" value="TreeGrafter"/>
</dbReference>
<evidence type="ECO:0000256" key="2">
    <source>
        <dbReference type="ARBA" id="ARBA00009223"/>
    </source>
</evidence>
<dbReference type="EMBL" id="KE343602">
    <property type="protein sequence ID" value="EXB36966.1"/>
    <property type="molecule type" value="Genomic_DNA"/>
</dbReference>
<evidence type="ECO:0000256" key="4">
    <source>
        <dbReference type="SAM" id="MobiDB-lite"/>
    </source>
</evidence>
<dbReference type="eggNOG" id="KOG2340">
    <property type="taxonomic scope" value="Eukaryota"/>
</dbReference>
<comment type="subcellular location">
    <subcellularLocation>
        <location evidence="1">Nucleus</location>
        <location evidence="1">Nucleolus</location>
    </subcellularLocation>
</comment>
<feature type="compositionally biased region" description="Basic residues" evidence="4">
    <location>
        <begin position="1"/>
        <end position="16"/>
    </location>
</feature>
<feature type="compositionally biased region" description="Polar residues" evidence="4">
    <location>
        <begin position="406"/>
        <end position="418"/>
    </location>
</feature>
<evidence type="ECO:0000256" key="1">
    <source>
        <dbReference type="ARBA" id="ARBA00004604"/>
    </source>
</evidence>
<dbReference type="PANTHER" id="PTHR12933:SF0">
    <property type="entry name" value="U3 SMALL NUCLEOLAR RNA-ASSOCIATED PROTEIN 25 HOMOLOG"/>
    <property type="match status" value="1"/>
</dbReference>
<sequence>MGKQFGKKTGFKRPKNPGKFELTRCSKKSRRVEEEKIPHSPSSTSSGMSLIGELSEEENGSLSPVEEIAYKEPSTYDKLLNMLGSSSKSVNDANKLRQRQEEGKSDTEEDEDDDSESSSLPEKVDNDTEGSDDESLGDKTEDQSEDAETESEKEISGSDEEHDSGIDEESASEAAISESPFNKHLTHNLSKKEVDDLSTKKWKYEWKVPTIGMSNCWWVGTGECFLKDVDVKASYDMKPKLYQHWLDVYKTSSGSDFHSSKEKFFFTLCNSHRDILHCNKKPFYLRGLEEDSSIRDAYIMHSLNHVFKTRDLVIKNDTKVAKHQKNAQDDMPYDDVLRDQGFTRPKVLIMLPLASTALRVVKRLIQLTPSAHKANIEHLDRFYKEFGTEGVEDSKEETEAPRSAKPQKSSKPSDFQSLFGGNNNDHFVVGIKFTRRSIKLYSDFYSSDIIVASPLGLTTKLGQIDRDKSKDVDYLSSIEVLVIDYAEVIAMQNWLHLSTVVKQLNLIPSKQHGTDIMRIRHWNLDGYARFYRQTILLSSYLNPDMNALFNNQCVNYQGKVKLECEYKGVLPKVLLQVQQIYQRFGADSVTDIDDARLEYFSKKVFPKIKDSIQGGTMIFISSYFEFVRIRNFIKSEDASFCILSEYTKPSDISRARVWFFEGKRKILLYTERMHFYHRYKIRGIKNLLFYSLPERKEFYPEIVNMLEGSDNVTTTTLFSRFDQLRLERIVGTANAKRMAKSEKDLLISPCYACNKVSLTESMEVHWQYGVAVTGTSLSSSPCHKWTEPSLLGKGFFRST</sequence>
<feature type="region of interest" description="Disordered" evidence="4">
    <location>
        <begin position="390"/>
        <end position="418"/>
    </location>
</feature>
<gene>
    <name evidence="7" type="ORF">L484_018343</name>
</gene>
<keyword evidence="8" id="KW-1185">Reference proteome</keyword>
<name>W9QGP8_9ROSA</name>
<keyword evidence="3" id="KW-0539">Nucleus</keyword>
<feature type="region of interest" description="Disordered" evidence="4">
    <location>
        <begin position="1"/>
        <end position="69"/>
    </location>
</feature>
<accession>W9QGP8</accession>
<dbReference type="InterPro" id="IPR010678">
    <property type="entry name" value="UTP25"/>
</dbReference>
<dbReference type="Proteomes" id="UP000030645">
    <property type="component" value="Unassembled WGS sequence"/>
</dbReference>
<feature type="compositionally biased region" description="Acidic residues" evidence="4">
    <location>
        <begin position="107"/>
        <end position="116"/>
    </location>
</feature>
<organism evidence="7 8">
    <name type="scientific">Morus notabilis</name>
    <dbReference type="NCBI Taxonomy" id="981085"/>
    <lineage>
        <taxon>Eukaryota</taxon>
        <taxon>Viridiplantae</taxon>
        <taxon>Streptophyta</taxon>
        <taxon>Embryophyta</taxon>
        <taxon>Tracheophyta</taxon>
        <taxon>Spermatophyta</taxon>
        <taxon>Magnoliopsida</taxon>
        <taxon>eudicotyledons</taxon>
        <taxon>Gunneridae</taxon>
        <taxon>Pentapetalae</taxon>
        <taxon>rosids</taxon>
        <taxon>fabids</taxon>
        <taxon>Rosales</taxon>
        <taxon>Moraceae</taxon>
        <taxon>Moreae</taxon>
        <taxon>Morus</taxon>
    </lineage>
</organism>
<feature type="region of interest" description="Disordered" evidence="4">
    <location>
        <begin position="81"/>
        <end position="182"/>
    </location>
</feature>
<feature type="domain" description="UTP25 C-terminal" evidence="5">
    <location>
        <begin position="571"/>
        <end position="744"/>
    </location>
</feature>
<reference evidence="8" key="1">
    <citation type="submission" date="2013-01" db="EMBL/GenBank/DDBJ databases">
        <title>Draft Genome Sequence of a Mulberry Tree, Morus notabilis C.K. Schneid.</title>
        <authorList>
            <person name="He N."/>
            <person name="Zhao S."/>
        </authorList>
    </citation>
    <scope>NUCLEOTIDE SEQUENCE</scope>
</reference>
<dbReference type="InterPro" id="IPR053940">
    <property type="entry name" value="UTP25_NTPase-like"/>
</dbReference>
<comment type="similarity">
    <text evidence="2">Belongs to the UTP25 family.</text>
</comment>
<feature type="compositionally biased region" description="Acidic residues" evidence="4">
    <location>
        <begin position="157"/>
        <end position="171"/>
    </location>
</feature>
<dbReference type="InterPro" id="IPR053939">
    <property type="entry name" value="UTP25_C"/>
</dbReference>
<protein>
    <submittedName>
        <fullName evidence="7">Digestive organ expansion factor-like protein</fullName>
    </submittedName>
</protein>
<dbReference type="GO" id="GO:0000462">
    <property type="term" value="P:maturation of SSU-rRNA from tricistronic rRNA transcript (SSU-rRNA, 5.8S rRNA, LSU-rRNA)"/>
    <property type="evidence" value="ECO:0007669"/>
    <property type="project" value="TreeGrafter"/>
</dbReference>
<dbReference type="Pfam" id="PF06862">
    <property type="entry name" value="Utp25_C"/>
    <property type="match status" value="1"/>
</dbReference>
<feature type="compositionally biased region" description="Low complexity" evidence="4">
    <location>
        <begin position="40"/>
        <end position="53"/>
    </location>
</feature>